<evidence type="ECO:0000256" key="2">
    <source>
        <dbReference type="ARBA" id="ARBA00022691"/>
    </source>
</evidence>
<name>A0A1V6M050_9BACT</name>
<dbReference type="Proteomes" id="UP000242219">
    <property type="component" value="Unassembled WGS sequence"/>
</dbReference>
<dbReference type="CDD" id="cd01335">
    <property type="entry name" value="Radical_SAM"/>
    <property type="match status" value="1"/>
</dbReference>
<reference evidence="7 8" key="1">
    <citation type="journal article" date="2016" name="Genome Announc.">
        <title>Draft Genome Sequence of the Anaerobic Ammonium-Oxidizing Bacterium 'Candidatus Brocadia sp. 40'.</title>
        <authorList>
            <person name="Ali M."/>
            <person name="Haroon M.F."/>
            <person name="Narita Y."/>
            <person name="Zhang L."/>
            <person name="Rangel Shaw D."/>
            <person name="Okabe S."/>
            <person name="Saikaly P.E."/>
        </authorList>
    </citation>
    <scope>NUCLEOTIDE SEQUENCE [LARGE SCALE GENOMIC DNA]</scope>
    <source>
        <strain evidence="7 8">40</strain>
    </source>
</reference>
<protein>
    <submittedName>
        <fullName evidence="7">Hopanoid biosynthesis associated radical SAM protein HpnJ</fullName>
    </submittedName>
</protein>
<dbReference type="Gene3D" id="3.40.50.280">
    <property type="entry name" value="Cobalamin-binding domain"/>
    <property type="match status" value="1"/>
</dbReference>
<dbReference type="InterPro" id="IPR034466">
    <property type="entry name" value="Methyltransferase_Class_B"/>
</dbReference>
<dbReference type="SMART" id="SM00729">
    <property type="entry name" value="Elp3"/>
    <property type="match status" value="1"/>
</dbReference>
<dbReference type="GO" id="GO:0046872">
    <property type="term" value="F:metal ion binding"/>
    <property type="evidence" value="ECO:0007669"/>
    <property type="project" value="UniProtKB-KW"/>
</dbReference>
<keyword evidence="2" id="KW-0949">S-adenosyl-L-methionine</keyword>
<keyword evidence="4" id="KW-0408">Iron</keyword>
<evidence type="ECO:0000313" key="8">
    <source>
        <dbReference type="Proteomes" id="UP000242219"/>
    </source>
</evidence>
<keyword evidence="5" id="KW-0411">Iron-sulfur</keyword>
<dbReference type="GO" id="GO:0031419">
    <property type="term" value="F:cobalamin binding"/>
    <property type="evidence" value="ECO:0007669"/>
    <property type="project" value="InterPro"/>
</dbReference>
<organism evidence="7 8">
    <name type="scientific">Candidatus Brocadia sapporoensis</name>
    <dbReference type="NCBI Taxonomy" id="392547"/>
    <lineage>
        <taxon>Bacteria</taxon>
        <taxon>Pseudomonadati</taxon>
        <taxon>Planctomycetota</taxon>
        <taxon>Candidatus Brocadiia</taxon>
        <taxon>Candidatus Brocadiales</taxon>
        <taxon>Candidatus Brocadiaceae</taxon>
        <taxon>Candidatus Brocadia</taxon>
    </lineage>
</organism>
<dbReference type="PANTHER" id="PTHR43409">
    <property type="entry name" value="ANAEROBIC MAGNESIUM-PROTOPORPHYRIN IX MONOMETHYL ESTER CYCLASE-RELATED"/>
    <property type="match status" value="1"/>
</dbReference>
<evidence type="ECO:0000256" key="5">
    <source>
        <dbReference type="ARBA" id="ARBA00023014"/>
    </source>
</evidence>
<dbReference type="GO" id="GO:0003824">
    <property type="term" value="F:catalytic activity"/>
    <property type="evidence" value="ECO:0007669"/>
    <property type="project" value="InterPro"/>
</dbReference>
<comment type="cofactor">
    <cofactor evidence="1">
        <name>[4Fe-4S] cluster</name>
        <dbReference type="ChEBI" id="CHEBI:49883"/>
    </cofactor>
</comment>
<proteinExistence type="predicted"/>
<sequence>MKTLLLNPPSFENFDGGAGSRWPATREILSFWYPVWLAYPAGMLPGSRLLDAPPNKTTPAETIEIARDYDFIVLFTSTIGFSSDLCLVRRMKEVNPDLKIAFVGPHVQVQPVESLMASSDVDFVVYGEFDNAVVEFARGKPLRDIPGISYRQDGRVISNPPRPPLETEELDRLPFVTEVYKRDLVVENYNIPFLMHPYISFYTSRGCPSQCSFCLWPQTFSGRTWRVRSTENVVREVRQALEMFPQVKEFYFDDDTFNIRKDRVLDICSKFKPLKFRWSCNARPHSDYETLKAMADAGVRLFVVGFESGDPQILKNIKKGITIETSRAFVKNCKKVGIKVHGDFIIGLPGETSQTIERTIDFAKELDCETIQVSVAHALPGTEFYDYVAKNKFLISEAAADVQGHQLPHVEYPGLSSENMIAAVNRFYDTYYFRPRVIWRIVRNALWDSHERKRLYGEAVSFLRLRAERLKWARKEFEKDPKVT</sequence>
<dbReference type="SUPFAM" id="SSF102114">
    <property type="entry name" value="Radical SAM enzymes"/>
    <property type="match status" value="1"/>
</dbReference>
<dbReference type="SFLD" id="SFLDG01123">
    <property type="entry name" value="methyltransferase_(Class_B)"/>
    <property type="match status" value="1"/>
</dbReference>
<gene>
    <name evidence="7" type="ORF">BIY37_06780</name>
</gene>
<dbReference type="InterPro" id="IPR051198">
    <property type="entry name" value="BchE-like"/>
</dbReference>
<evidence type="ECO:0000313" key="7">
    <source>
        <dbReference type="EMBL" id="OQD45768.1"/>
    </source>
</evidence>
<dbReference type="SFLD" id="SFLDS00029">
    <property type="entry name" value="Radical_SAM"/>
    <property type="match status" value="1"/>
</dbReference>
<comment type="caution">
    <text evidence="7">The sequence shown here is derived from an EMBL/GenBank/DDBJ whole genome shotgun (WGS) entry which is preliminary data.</text>
</comment>
<dbReference type="InterPro" id="IPR006638">
    <property type="entry name" value="Elp3/MiaA/NifB-like_rSAM"/>
</dbReference>
<dbReference type="GO" id="GO:0051539">
    <property type="term" value="F:4 iron, 4 sulfur cluster binding"/>
    <property type="evidence" value="ECO:0007669"/>
    <property type="project" value="UniProtKB-KW"/>
</dbReference>
<keyword evidence="3" id="KW-0479">Metal-binding</keyword>
<evidence type="ECO:0000259" key="6">
    <source>
        <dbReference type="PROSITE" id="PS51918"/>
    </source>
</evidence>
<keyword evidence="8" id="KW-1185">Reference proteome</keyword>
<dbReference type="InterPro" id="IPR007197">
    <property type="entry name" value="rSAM"/>
</dbReference>
<evidence type="ECO:0000256" key="3">
    <source>
        <dbReference type="ARBA" id="ARBA00022723"/>
    </source>
</evidence>
<dbReference type="InterPro" id="IPR023404">
    <property type="entry name" value="rSAM_horseshoe"/>
</dbReference>
<dbReference type="Pfam" id="PF02310">
    <property type="entry name" value="B12-binding"/>
    <property type="match status" value="1"/>
</dbReference>
<evidence type="ECO:0000256" key="4">
    <source>
        <dbReference type="ARBA" id="ARBA00023004"/>
    </source>
</evidence>
<dbReference type="Pfam" id="PF04055">
    <property type="entry name" value="Radical_SAM"/>
    <property type="match status" value="1"/>
</dbReference>
<dbReference type="EMBL" id="MJUW02000075">
    <property type="protein sequence ID" value="OQD45768.1"/>
    <property type="molecule type" value="Genomic_DNA"/>
</dbReference>
<dbReference type="InterPro" id="IPR006158">
    <property type="entry name" value="Cobalamin-bd"/>
</dbReference>
<dbReference type="GO" id="GO:0005829">
    <property type="term" value="C:cytosol"/>
    <property type="evidence" value="ECO:0007669"/>
    <property type="project" value="TreeGrafter"/>
</dbReference>
<dbReference type="NCBIfam" id="TIGR03471">
    <property type="entry name" value="HpnJ"/>
    <property type="match status" value="1"/>
</dbReference>
<dbReference type="InterPro" id="IPR017834">
    <property type="entry name" value="Hopanoid_synth-assoc_rSAM_HpnJ"/>
</dbReference>
<dbReference type="SFLD" id="SFLDF00404">
    <property type="entry name" value="hopanetetrol_cyclitol_ether_sy"/>
    <property type="match status" value="1"/>
</dbReference>
<evidence type="ECO:0000256" key="1">
    <source>
        <dbReference type="ARBA" id="ARBA00001966"/>
    </source>
</evidence>
<dbReference type="SFLD" id="SFLDG01082">
    <property type="entry name" value="B12-binding_domain_containing"/>
    <property type="match status" value="1"/>
</dbReference>
<dbReference type="PROSITE" id="PS51918">
    <property type="entry name" value="RADICAL_SAM"/>
    <property type="match status" value="1"/>
</dbReference>
<dbReference type="AlphaFoldDB" id="A0A1V6M050"/>
<accession>A0A1V6M050</accession>
<dbReference type="InterPro" id="IPR058240">
    <property type="entry name" value="rSAM_sf"/>
</dbReference>
<dbReference type="Gene3D" id="3.80.30.20">
    <property type="entry name" value="tm_1862 like domain"/>
    <property type="match status" value="1"/>
</dbReference>
<feature type="domain" description="Radical SAM core" evidence="6">
    <location>
        <begin position="193"/>
        <end position="415"/>
    </location>
</feature>
<dbReference type="PANTHER" id="PTHR43409:SF16">
    <property type="entry name" value="SLR0320 PROTEIN"/>
    <property type="match status" value="1"/>
</dbReference>